<proteinExistence type="predicted"/>
<keyword evidence="2" id="KW-1185">Reference proteome</keyword>
<evidence type="ECO:0000313" key="1">
    <source>
        <dbReference type="EMBL" id="MBK1869689.1"/>
    </source>
</evidence>
<reference evidence="1" key="1">
    <citation type="submission" date="2021-01" db="EMBL/GenBank/DDBJ databases">
        <authorList>
            <person name="Sun Q."/>
        </authorList>
    </citation>
    <scope>NUCLEOTIDE SEQUENCE</scope>
    <source>
        <strain evidence="1">YIM B02566</strain>
    </source>
</reference>
<organism evidence="1 2">
    <name type="scientific">Taklimakanibacter albus</name>
    <dbReference type="NCBI Taxonomy" id="2800327"/>
    <lineage>
        <taxon>Bacteria</taxon>
        <taxon>Pseudomonadati</taxon>
        <taxon>Pseudomonadota</taxon>
        <taxon>Alphaproteobacteria</taxon>
        <taxon>Hyphomicrobiales</taxon>
        <taxon>Aestuariivirgaceae</taxon>
        <taxon>Taklimakanibacter</taxon>
    </lineage>
</organism>
<evidence type="ECO:0000313" key="2">
    <source>
        <dbReference type="Proteomes" id="UP000616151"/>
    </source>
</evidence>
<comment type="caution">
    <text evidence="1">The sequence shown here is derived from an EMBL/GenBank/DDBJ whole genome shotgun (WGS) entry which is preliminary data.</text>
</comment>
<dbReference type="Proteomes" id="UP000616151">
    <property type="component" value="Unassembled WGS sequence"/>
</dbReference>
<dbReference type="EMBL" id="JAENHL010000008">
    <property type="protein sequence ID" value="MBK1869689.1"/>
    <property type="molecule type" value="Genomic_DNA"/>
</dbReference>
<accession>A0ACC5RAR5</accession>
<protein>
    <submittedName>
        <fullName evidence="1">Uncharacterized protein</fullName>
    </submittedName>
</protein>
<name>A0ACC5RAR5_9HYPH</name>
<gene>
    <name evidence="1" type="ORF">JHL16_25230</name>
</gene>
<sequence>MATQLKPGSLSSFANSMAAEIESELNAMMVADGLPPMSMDGSEQSVRDRRRFFIAIARGVVRHIEQRKDSIKVFCEHNQTKPVTVVDVDFT</sequence>